<dbReference type="OrthoDB" id="4519042at2"/>
<evidence type="ECO:0000313" key="4">
    <source>
        <dbReference type="Proteomes" id="UP000274661"/>
    </source>
</evidence>
<protein>
    <submittedName>
        <fullName evidence="3">ATP-binding protein</fullName>
    </submittedName>
</protein>
<dbReference type="GO" id="GO:0005524">
    <property type="term" value="F:ATP binding"/>
    <property type="evidence" value="ECO:0007669"/>
    <property type="project" value="UniProtKB-KW"/>
</dbReference>
<dbReference type="InterPro" id="IPR027417">
    <property type="entry name" value="P-loop_NTPase"/>
</dbReference>
<dbReference type="Pfam" id="PF17289">
    <property type="entry name" value="Terminase_6C"/>
    <property type="match status" value="1"/>
</dbReference>
<evidence type="ECO:0000313" key="3">
    <source>
        <dbReference type="EMBL" id="RST32267.1"/>
    </source>
</evidence>
<reference evidence="3 4" key="1">
    <citation type="submission" date="2018-12" db="EMBL/GenBank/DDBJ databases">
        <title>Sphingomonas sp. HMF7854 Genome sequencing and assembly.</title>
        <authorList>
            <person name="Cha I."/>
            <person name="Kang H."/>
            <person name="Kim H."/>
            <person name="Kang J."/>
            <person name="Joh K."/>
        </authorList>
    </citation>
    <scope>NUCLEOTIDE SEQUENCE [LARGE SCALE GENOMIC DNA]</scope>
    <source>
        <strain evidence="3 4">HMF7854</strain>
    </source>
</reference>
<evidence type="ECO:0000256" key="1">
    <source>
        <dbReference type="ARBA" id="ARBA00022612"/>
    </source>
</evidence>
<feature type="domain" description="Terminase large subunit gp17-like C-terminal" evidence="2">
    <location>
        <begin position="265"/>
        <end position="412"/>
    </location>
</feature>
<proteinExistence type="predicted"/>
<dbReference type="Proteomes" id="UP000274661">
    <property type="component" value="Unassembled WGS sequence"/>
</dbReference>
<name>A0A3R9YP98_9SPHN</name>
<evidence type="ECO:0000259" key="2">
    <source>
        <dbReference type="Pfam" id="PF17289"/>
    </source>
</evidence>
<dbReference type="AlphaFoldDB" id="A0A3R9YP98"/>
<dbReference type="EMBL" id="RWJF01000001">
    <property type="protein sequence ID" value="RST32267.1"/>
    <property type="molecule type" value="Genomic_DNA"/>
</dbReference>
<accession>A0A3R9YP98</accession>
<keyword evidence="4" id="KW-1185">Reference proteome</keyword>
<dbReference type="Gene3D" id="3.30.420.240">
    <property type="match status" value="1"/>
</dbReference>
<keyword evidence="3" id="KW-0067">ATP-binding</keyword>
<gene>
    <name evidence="3" type="ORF">HMF7854_12570</name>
</gene>
<sequence length="427" mass="46656">MALLDPARLAKLIAMLPKEVLEGLLADWSWQAHRGQREPKGDWSRWLILAGRGFGKTRAGAEWVHARARLHPEARIALVGGSACEAAQVMVEGESGLLATARPAEPTRWFPNRGELIFASGARANVFSGERPERLRGPQFHFAWCDELAKWKQHRASYDNLRLGLRLGERPQLVITTTPRPIRLIRSILDEPGTMLSQGKTAQNRNLSKAFTAEVERLYGGTSLGRQELEGVYSEEAEGALWSRALIEASRRAPPPREALRRVVVGVDPPAGVEGDACGILVCGLDREGTGWVLEDASVAGLSPNGWGRRVCEAASRWQADRVIAEANQGGAMVMTVLRLDDPALPVKLRHATEAKGKRAEPISHLFERGQVRLAGRFDALEDELVGMLPGQAYCGPGRSPDHADAMVWALAELMLRSGEGPVVGRV</sequence>
<keyword evidence="1" id="KW-1188">Viral release from host cell</keyword>
<dbReference type="InterPro" id="IPR035421">
    <property type="entry name" value="Terminase_6C"/>
</dbReference>
<keyword evidence="3" id="KW-0547">Nucleotide-binding</keyword>
<organism evidence="3 4">
    <name type="scientific">Sphingomonas ginkgonis</name>
    <dbReference type="NCBI Taxonomy" id="2315330"/>
    <lineage>
        <taxon>Bacteria</taxon>
        <taxon>Pseudomonadati</taxon>
        <taxon>Pseudomonadota</taxon>
        <taxon>Alphaproteobacteria</taxon>
        <taxon>Sphingomonadales</taxon>
        <taxon>Sphingomonadaceae</taxon>
        <taxon>Sphingomonas</taxon>
    </lineage>
</organism>
<dbReference type="Gene3D" id="3.40.50.300">
    <property type="entry name" value="P-loop containing nucleotide triphosphate hydrolases"/>
    <property type="match status" value="1"/>
</dbReference>
<comment type="caution">
    <text evidence="3">The sequence shown here is derived from an EMBL/GenBank/DDBJ whole genome shotgun (WGS) entry which is preliminary data.</text>
</comment>
<dbReference type="Pfam" id="PF03237">
    <property type="entry name" value="Terminase_6N"/>
    <property type="match status" value="1"/>
</dbReference>